<gene>
    <name evidence="1" type="ORF">BAQ49_05535</name>
</gene>
<name>A0AA44KWD5_9BACI</name>
<evidence type="ECO:0008006" key="3">
    <source>
        <dbReference type="Google" id="ProtNLM"/>
    </source>
</evidence>
<protein>
    <recommendedName>
        <fullName evidence="3">Alpha/beta hydrolase</fullName>
    </recommendedName>
</protein>
<comment type="caution">
    <text evidence="1">The sequence shown here is derived from an EMBL/GenBank/DDBJ whole genome shotgun (WGS) entry which is preliminary data.</text>
</comment>
<evidence type="ECO:0000313" key="1">
    <source>
        <dbReference type="EMBL" id="OJE46503.1"/>
    </source>
</evidence>
<dbReference type="RefSeq" id="WP_071745419.1">
    <property type="nucleotide sequence ID" value="NZ_MACH01000079.1"/>
</dbReference>
<dbReference type="PANTHER" id="PTHR11440">
    <property type="entry name" value="LECITHIN-CHOLESTEROL ACYLTRANSFERASE-RELATED"/>
    <property type="match status" value="1"/>
</dbReference>
<proteinExistence type="predicted"/>
<dbReference type="InterPro" id="IPR003386">
    <property type="entry name" value="LACT/PDAT_acylTrfase"/>
</dbReference>
<organism evidence="1 2">
    <name type="scientific">Bacillus proteolyticus</name>
    <dbReference type="NCBI Taxonomy" id="2026192"/>
    <lineage>
        <taxon>Bacteria</taxon>
        <taxon>Bacillati</taxon>
        <taxon>Bacillota</taxon>
        <taxon>Bacilli</taxon>
        <taxon>Bacillales</taxon>
        <taxon>Bacillaceae</taxon>
        <taxon>Bacillus</taxon>
        <taxon>Bacillus cereus group</taxon>
    </lineage>
</organism>
<dbReference type="GO" id="GO:0008374">
    <property type="term" value="F:O-acyltransferase activity"/>
    <property type="evidence" value="ECO:0007669"/>
    <property type="project" value="InterPro"/>
</dbReference>
<dbReference type="SUPFAM" id="SSF53474">
    <property type="entry name" value="alpha/beta-Hydrolases"/>
    <property type="match status" value="1"/>
</dbReference>
<dbReference type="GO" id="GO:0006629">
    <property type="term" value="P:lipid metabolic process"/>
    <property type="evidence" value="ECO:0007669"/>
    <property type="project" value="InterPro"/>
</dbReference>
<dbReference type="Pfam" id="PF02450">
    <property type="entry name" value="LCAT"/>
    <property type="match status" value="1"/>
</dbReference>
<dbReference type="Gene3D" id="3.40.50.1820">
    <property type="entry name" value="alpha/beta hydrolase"/>
    <property type="match status" value="1"/>
</dbReference>
<sequence>MSNNIQIIVIPGIMGSTLKNKYIQIWPWSDYAFDQYKTLKNINKASIYASKLEPYTYKKLVEELKAISNNVTPFPYDWRQNNLNHFKELEKKLDPSAEEIVIVAHSMGGILAKLFLNEHRGSDLINRVSKLITIGTPWNGAMDAYKTLKYGKAIPEKNLFRGLFLSEKTCKEISPYFPSIYQLLPSNRYCELARQVETKELVSYKINDVCYQDHDEFFDKHIKEDFLNCELEYSKVIEDFRELLSEELPEHVNHYEIVGINSGTISGINVNSLKEAEGDFRSGDGTVPLFSAISHQERSFFVHKVEHSDLPKSPIVRNLVKDMITKEEDTLMGELIESELLFTRLDSSHNKGYNGTIIKVACPVAISLVDKNGNIVYGAIETIDEEGLKEITKEEYNVKTIGTTTYVLFDGEADKIDDFESLVIRAYDQGPTTVTVDEYVNGENVKRNAFKTFTINTDMQAELVLSDDIEENKLYVEVEGKEPIEIDSSIEEVISEITCPETSGEIVGANTYIVNENEAVIVRGNTYFRINNIEQGTYEIDSTFVTINGEIVCMNEAGEMLLELNEGLNNIEYFTKDIFGNMEDAKKIDVILLPLNSIQVEIEFLPTQYTLDIKYKDIYEEVMAKYNLGIGQIHWKFDNETDVYGNDVFYRVAHRKLSISFVDIFGEEQKYNTTIAEDAIASIFEGTASKESLEQFIEFLQLGNYKTRFIMPEEFQGKGTRYTKINKENIANCSEIRIEDDLYKVRIMRNKKYQVAFQNLAEDIVLNKFPLYSLEFKLIDNEWNRYINSKELKFFIKIHGFKDDVFTEIEDVRFDLKKNVYIADINLDMINKKLNKDYWLSNAAPTLEINIIENSNGNENSLRSQNISIRTTE</sequence>
<evidence type="ECO:0000313" key="2">
    <source>
        <dbReference type="Proteomes" id="UP000183185"/>
    </source>
</evidence>
<dbReference type="InterPro" id="IPR029058">
    <property type="entry name" value="AB_hydrolase_fold"/>
</dbReference>
<dbReference type="EMBL" id="MACH01000079">
    <property type="protein sequence ID" value="OJE46503.1"/>
    <property type="molecule type" value="Genomic_DNA"/>
</dbReference>
<dbReference type="Proteomes" id="UP000183185">
    <property type="component" value="Unassembled WGS sequence"/>
</dbReference>
<reference evidence="1 2" key="1">
    <citation type="submission" date="2016-06" db="EMBL/GenBank/DDBJ databases">
        <title>First insights into the genetic diversity and population structure of in the Bacillus cereus group bacteria from diverse marine environments.</title>
        <authorList>
            <person name="Liu Y."/>
            <person name="Lai Q."/>
            <person name="Shao Z."/>
        </authorList>
    </citation>
    <scope>NUCLEOTIDE SEQUENCE [LARGE SCALE GENOMIC DNA]</scope>
    <source>
        <strain evidence="1 2">TD42</strain>
    </source>
</reference>
<accession>A0AA44KWD5</accession>
<dbReference type="AlphaFoldDB" id="A0AA44KWD5"/>